<organism evidence="1 2">
    <name type="scientific">Crocosphaera watsonii WH 0402</name>
    <dbReference type="NCBI Taxonomy" id="1284629"/>
    <lineage>
        <taxon>Bacteria</taxon>
        <taxon>Bacillati</taxon>
        <taxon>Cyanobacteriota</taxon>
        <taxon>Cyanophyceae</taxon>
        <taxon>Oscillatoriophycideae</taxon>
        <taxon>Chroococcales</taxon>
        <taxon>Aphanothecaceae</taxon>
        <taxon>Crocosphaera</taxon>
    </lineage>
</organism>
<dbReference type="InterPro" id="IPR029044">
    <property type="entry name" value="Nucleotide-diphossugar_trans"/>
</dbReference>
<dbReference type="CDD" id="cd00761">
    <property type="entry name" value="Glyco_tranf_GTA_type"/>
    <property type="match status" value="1"/>
</dbReference>
<reference evidence="1 2" key="2">
    <citation type="submission" date="2013-09" db="EMBL/GenBank/DDBJ databases">
        <title>Whole genome comparison of six Crocosphaera watsonii strains with differing phenotypes.</title>
        <authorList>
            <person name="Bench S.R."/>
            <person name="Heller P."/>
            <person name="Frank I."/>
            <person name="Arciniega M."/>
            <person name="Shilova I.N."/>
            <person name="Zehr J.P."/>
        </authorList>
    </citation>
    <scope>NUCLEOTIDE SEQUENCE [LARGE SCALE GENOMIC DNA]</scope>
    <source>
        <strain evidence="1 2">WH 0402</strain>
    </source>
</reference>
<reference evidence="1 2" key="1">
    <citation type="submission" date="2013-01" db="EMBL/GenBank/DDBJ databases">
        <authorList>
            <person name="Bench S."/>
        </authorList>
    </citation>
    <scope>NUCLEOTIDE SEQUENCE [LARGE SCALE GENOMIC DNA]</scope>
    <source>
        <strain evidence="1 2">WH 0402</strain>
    </source>
</reference>
<evidence type="ECO:0000313" key="2">
    <source>
        <dbReference type="Proteomes" id="UP000018130"/>
    </source>
</evidence>
<protein>
    <submittedName>
        <fullName evidence="1">Uncharacterized protein</fullName>
    </submittedName>
</protein>
<name>T2JNV0_CROWT</name>
<sequence>MTKPTLSVIIPMRDNVPQVWIEALAKVEGNVEFILVYPPEVPLLSNDDPRIHQITSPIRGEVVQRITALLNASGTYVLSINCDEYLYPKIEDVVVEYFQTFPNSYLFKLRQKFYPYG</sequence>
<proteinExistence type="predicted"/>
<dbReference type="EMBL" id="CAQN01000465">
    <property type="protein sequence ID" value="CCQ66719.1"/>
    <property type="molecule type" value="Genomic_DNA"/>
</dbReference>
<dbReference type="AlphaFoldDB" id="T2JNV0"/>
<gene>
    <name evidence="1" type="ORF">CWATWH0402_58</name>
</gene>
<feature type="non-terminal residue" evidence="1">
    <location>
        <position position="117"/>
    </location>
</feature>
<comment type="caution">
    <text evidence="1">The sequence shown here is derived from an EMBL/GenBank/DDBJ whole genome shotgun (WGS) entry which is preliminary data.</text>
</comment>
<dbReference type="SUPFAM" id="SSF53448">
    <property type="entry name" value="Nucleotide-diphospho-sugar transferases"/>
    <property type="match status" value="1"/>
</dbReference>
<dbReference type="Proteomes" id="UP000018130">
    <property type="component" value="Unassembled WGS sequence"/>
</dbReference>
<evidence type="ECO:0000313" key="1">
    <source>
        <dbReference type="EMBL" id="CCQ66719.1"/>
    </source>
</evidence>
<accession>T2JNV0</accession>